<reference evidence="1 2" key="1">
    <citation type="journal article" date="2015" name="Nature">
        <title>rRNA introns, odd ribosomes, and small enigmatic genomes across a large radiation of phyla.</title>
        <authorList>
            <person name="Brown C.T."/>
            <person name="Hug L.A."/>
            <person name="Thomas B.C."/>
            <person name="Sharon I."/>
            <person name="Castelle C.J."/>
            <person name="Singh A."/>
            <person name="Wilkins M.J."/>
            <person name="Williams K.H."/>
            <person name="Banfield J.F."/>
        </authorList>
    </citation>
    <scope>NUCLEOTIDE SEQUENCE [LARGE SCALE GENOMIC DNA]</scope>
</reference>
<evidence type="ECO:0000313" key="1">
    <source>
        <dbReference type="EMBL" id="KKS05158.1"/>
    </source>
</evidence>
<comment type="caution">
    <text evidence="1">The sequence shown here is derived from an EMBL/GenBank/DDBJ whole genome shotgun (WGS) entry which is preliminary data.</text>
</comment>
<name>A0A0G0YXG9_9BACT</name>
<gene>
    <name evidence="1" type="ORF">UU58_C0001G0018</name>
</gene>
<organism evidence="1 2">
    <name type="scientific">Candidatus Nomurabacteria bacterium GW2011_GWA2_41_25</name>
    <dbReference type="NCBI Taxonomy" id="1618736"/>
    <lineage>
        <taxon>Bacteria</taxon>
        <taxon>Candidatus Nomuraibacteriota</taxon>
    </lineage>
</organism>
<dbReference type="AlphaFoldDB" id="A0A0G0YXG9"/>
<evidence type="ECO:0000313" key="2">
    <source>
        <dbReference type="Proteomes" id="UP000034236"/>
    </source>
</evidence>
<protein>
    <submittedName>
        <fullName evidence="1">Uncharacterized protein</fullName>
    </submittedName>
</protein>
<accession>A0A0G0YXG9</accession>
<proteinExistence type="predicted"/>
<dbReference type="EMBL" id="LCBE01000001">
    <property type="protein sequence ID" value="KKS05158.1"/>
    <property type="molecule type" value="Genomic_DNA"/>
</dbReference>
<sequence>MNDVHYLVCSAPICQDDPNPNYKNEVIWRPGEKVCKKTPYEEFQKKQVEINELVRKSKFKNMDHAYTASELENRSV</sequence>
<dbReference type="Proteomes" id="UP000034236">
    <property type="component" value="Unassembled WGS sequence"/>
</dbReference>